<keyword evidence="4" id="KW-1185">Reference proteome</keyword>
<feature type="region of interest" description="Disordered" evidence="1">
    <location>
        <begin position="28"/>
        <end position="50"/>
    </location>
</feature>
<evidence type="ECO:0000313" key="4">
    <source>
        <dbReference type="Proteomes" id="UP000198725"/>
    </source>
</evidence>
<feature type="region of interest" description="Disordered" evidence="1">
    <location>
        <begin position="493"/>
        <end position="591"/>
    </location>
</feature>
<keyword evidence="2" id="KW-0732">Signal</keyword>
<feature type="region of interest" description="Disordered" evidence="1">
    <location>
        <begin position="349"/>
        <end position="370"/>
    </location>
</feature>
<evidence type="ECO:0000313" key="3">
    <source>
        <dbReference type="EMBL" id="SFK70381.1"/>
    </source>
</evidence>
<dbReference type="PROSITE" id="PS51257">
    <property type="entry name" value="PROKAR_LIPOPROTEIN"/>
    <property type="match status" value="1"/>
</dbReference>
<feature type="compositionally biased region" description="Low complexity" evidence="1">
    <location>
        <begin position="30"/>
        <end position="50"/>
    </location>
</feature>
<gene>
    <name evidence="3" type="ORF">SAMN05192579_105192</name>
</gene>
<protein>
    <recommendedName>
        <fullName evidence="5">DUF3300 domain-containing protein</fullName>
    </recommendedName>
</protein>
<feature type="chain" id="PRO_5011470197" description="DUF3300 domain-containing protein" evidence="2">
    <location>
        <begin position="24"/>
        <end position="591"/>
    </location>
</feature>
<dbReference type="RefSeq" id="WP_217638561.1">
    <property type="nucleotide sequence ID" value="NZ_FOSR01000005.1"/>
</dbReference>
<dbReference type="AlphaFoldDB" id="A0A1I4BRB1"/>
<evidence type="ECO:0000256" key="2">
    <source>
        <dbReference type="SAM" id="SignalP"/>
    </source>
</evidence>
<evidence type="ECO:0000256" key="1">
    <source>
        <dbReference type="SAM" id="MobiDB-lite"/>
    </source>
</evidence>
<dbReference type="PANTHER" id="PTHR40269:SF1">
    <property type="entry name" value="OUTER MEMBRANE PROTEIN"/>
    <property type="match status" value="1"/>
</dbReference>
<accession>A0A1I4BRB1</accession>
<feature type="compositionally biased region" description="Low complexity" evidence="1">
    <location>
        <begin position="349"/>
        <end position="365"/>
    </location>
</feature>
<sequence length="591" mass="64732">MNRQPWIRKTAGTLLCASVVAMVGCNSNQPSSPAQPAASSSTAAPAATPYTPPSADQLYQMVAPIALFPDKLIAQVLAGSTYPDQITRADNVLVQNPNLKGADLQTAIAQQPWDPSVKGLTAFPSVLDQMARNIDWTTALGEAYVNDPTDVMNAIQVMRRRATQHGSLRSSAQMRVVTQAEPVQPVDNVSGDNSYPVYNGPAVVPAPEQIIEIQPAQPDTVYVPQYDAQTVYGEELPSYPGYVYERPREYSTGQMVTVGAVSFGVGILVGALLEHHHDEARSNYGWQSWGMNWGARGRDGERGGHYGDWQRPAVIHNNTTYISRSTTVVNHYVTNNINNSRNVIYNHSNVNSNNQRNTTINNNQHNDNRRIDNRRIDNRGEANAQAFAMKPGEPRAAIARTPTQVAHKPMSMPDFGARGSHVPGPRSDAVATRPAESSARQRAIAPRPEAARLPTTRGSYDMRPAVTTAHARPVTGPTRGHLQPMPRVVNSHTTVPVAPREPPVRHTAPRAMPEATHSLPRAPQRPAPVMERPHPAAQSFRAEPRPEPVRPVVREQAAPVRHENARPSARPQPQRKAEPHGKDDRKDDHGH</sequence>
<feature type="region of interest" description="Disordered" evidence="1">
    <location>
        <begin position="419"/>
        <end position="460"/>
    </location>
</feature>
<organism evidence="3 4">
    <name type="scientific">Rhodanobacter glycinis</name>
    <dbReference type="NCBI Taxonomy" id="582702"/>
    <lineage>
        <taxon>Bacteria</taxon>
        <taxon>Pseudomonadati</taxon>
        <taxon>Pseudomonadota</taxon>
        <taxon>Gammaproteobacteria</taxon>
        <taxon>Lysobacterales</taxon>
        <taxon>Rhodanobacteraceae</taxon>
        <taxon>Rhodanobacter</taxon>
    </lineage>
</organism>
<feature type="signal peptide" evidence="2">
    <location>
        <begin position="1"/>
        <end position="23"/>
    </location>
</feature>
<dbReference type="PANTHER" id="PTHR40269">
    <property type="entry name" value="OUTER MEMBRANE PROTEIN-RELATED"/>
    <property type="match status" value="1"/>
</dbReference>
<dbReference type="EMBL" id="FOSR01000005">
    <property type="protein sequence ID" value="SFK70381.1"/>
    <property type="molecule type" value="Genomic_DNA"/>
</dbReference>
<reference evidence="4" key="1">
    <citation type="submission" date="2016-10" db="EMBL/GenBank/DDBJ databases">
        <authorList>
            <person name="Varghese N."/>
            <person name="Submissions S."/>
        </authorList>
    </citation>
    <scope>NUCLEOTIDE SEQUENCE [LARGE SCALE GENOMIC DNA]</scope>
    <source>
        <strain evidence="4">MO64</strain>
    </source>
</reference>
<name>A0A1I4BRB1_9GAMM</name>
<dbReference type="Proteomes" id="UP000198725">
    <property type="component" value="Unassembled WGS sequence"/>
</dbReference>
<dbReference type="InterPro" id="IPR021728">
    <property type="entry name" value="DUF3300"/>
</dbReference>
<feature type="compositionally biased region" description="Basic and acidic residues" evidence="1">
    <location>
        <begin position="575"/>
        <end position="591"/>
    </location>
</feature>
<proteinExistence type="predicted"/>
<evidence type="ECO:0008006" key="5">
    <source>
        <dbReference type="Google" id="ProtNLM"/>
    </source>
</evidence>
<dbReference type="Pfam" id="PF11737">
    <property type="entry name" value="DUF3300"/>
    <property type="match status" value="1"/>
</dbReference>